<evidence type="ECO:0000313" key="1">
    <source>
        <dbReference type="EMBL" id="MBC5734105.1"/>
    </source>
</evidence>
<dbReference type="RefSeq" id="WP_186907994.1">
    <property type="nucleotide sequence ID" value="NZ_JACOPP010000013.1"/>
</dbReference>
<comment type="caution">
    <text evidence="1">The sequence shown here is derived from an EMBL/GenBank/DDBJ whole genome shotgun (WGS) entry which is preliminary data.</text>
</comment>
<proteinExistence type="predicted"/>
<organism evidence="1 2">
    <name type="scientific">Lawsonibacter hominis</name>
    <dbReference type="NCBI Taxonomy" id="2763053"/>
    <lineage>
        <taxon>Bacteria</taxon>
        <taxon>Bacillati</taxon>
        <taxon>Bacillota</taxon>
        <taxon>Clostridia</taxon>
        <taxon>Eubacteriales</taxon>
        <taxon>Oscillospiraceae</taxon>
        <taxon>Lawsonibacter</taxon>
    </lineage>
</organism>
<dbReference type="AlphaFoldDB" id="A0A8J6MA82"/>
<accession>A0A8J6MA82</accession>
<evidence type="ECO:0008006" key="3">
    <source>
        <dbReference type="Google" id="ProtNLM"/>
    </source>
</evidence>
<evidence type="ECO:0000313" key="2">
    <source>
        <dbReference type="Proteomes" id="UP000661435"/>
    </source>
</evidence>
<name>A0A8J6MA82_9FIRM</name>
<protein>
    <recommendedName>
        <fullName evidence="3">DUF2190 family protein</fullName>
    </recommendedName>
</protein>
<keyword evidence="2" id="KW-1185">Reference proteome</keyword>
<dbReference type="Proteomes" id="UP000661435">
    <property type="component" value="Unassembled WGS sequence"/>
</dbReference>
<dbReference type="EMBL" id="JACOPP010000013">
    <property type="protein sequence ID" value="MBC5734105.1"/>
    <property type="molecule type" value="Genomic_DNA"/>
</dbReference>
<sequence>MSKISFEGIGEVAATFACGDGVTAGQVVKVTGNGAVGACSDGDRFCGMALSAQDGYAAVQLAGLVRVSVTGEGVSAGWVKLAADGSGGVKAAATGGTELLVLSADSDGAVVRL</sequence>
<gene>
    <name evidence="1" type="ORF">H8S57_10260</name>
</gene>
<reference evidence="1" key="1">
    <citation type="submission" date="2020-08" db="EMBL/GenBank/DDBJ databases">
        <title>Genome public.</title>
        <authorList>
            <person name="Liu C."/>
            <person name="Sun Q."/>
        </authorList>
    </citation>
    <scope>NUCLEOTIDE SEQUENCE</scope>
    <source>
        <strain evidence="1">NSJ-51</strain>
    </source>
</reference>